<comment type="caution">
    <text evidence="6">The sequence shown here is derived from an EMBL/GenBank/DDBJ whole genome shotgun (WGS) entry which is preliminary data.</text>
</comment>
<accession>A0ABQ3V5Y2</accession>
<feature type="DNA-binding region" description="H-T-H motif" evidence="4">
    <location>
        <begin position="36"/>
        <end position="55"/>
    </location>
</feature>
<evidence type="ECO:0000256" key="4">
    <source>
        <dbReference type="PROSITE-ProRule" id="PRU00335"/>
    </source>
</evidence>
<dbReference type="Gene3D" id="1.10.357.10">
    <property type="entry name" value="Tetracycline Repressor, domain 2"/>
    <property type="match status" value="1"/>
</dbReference>
<gene>
    <name evidence="6" type="ORF">KSB_85100</name>
</gene>
<dbReference type="Pfam" id="PF00440">
    <property type="entry name" value="TetR_N"/>
    <property type="match status" value="1"/>
</dbReference>
<dbReference type="SUPFAM" id="SSF48498">
    <property type="entry name" value="Tetracyclin repressor-like, C-terminal domain"/>
    <property type="match status" value="1"/>
</dbReference>
<dbReference type="InterPro" id="IPR050109">
    <property type="entry name" value="HTH-type_TetR-like_transc_reg"/>
</dbReference>
<evidence type="ECO:0000313" key="7">
    <source>
        <dbReference type="Proteomes" id="UP000654345"/>
    </source>
</evidence>
<evidence type="ECO:0000256" key="1">
    <source>
        <dbReference type="ARBA" id="ARBA00023015"/>
    </source>
</evidence>
<evidence type="ECO:0000313" key="6">
    <source>
        <dbReference type="EMBL" id="GHO60035.1"/>
    </source>
</evidence>
<dbReference type="InterPro" id="IPR036271">
    <property type="entry name" value="Tet_transcr_reg_TetR-rel_C_sf"/>
</dbReference>
<evidence type="ECO:0000256" key="2">
    <source>
        <dbReference type="ARBA" id="ARBA00023125"/>
    </source>
</evidence>
<name>A0ABQ3V5Y2_9CHLR</name>
<organism evidence="6 7">
    <name type="scientific">Ktedonobacter robiniae</name>
    <dbReference type="NCBI Taxonomy" id="2778365"/>
    <lineage>
        <taxon>Bacteria</taxon>
        <taxon>Bacillati</taxon>
        <taxon>Chloroflexota</taxon>
        <taxon>Ktedonobacteria</taxon>
        <taxon>Ktedonobacterales</taxon>
        <taxon>Ktedonobacteraceae</taxon>
        <taxon>Ktedonobacter</taxon>
    </lineage>
</organism>
<keyword evidence="1" id="KW-0805">Transcription regulation</keyword>
<dbReference type="InterPro" id="IPR001647">
    <property type="entry name" value="HTH_TetR"/>
</dbReference>
<sequence>MAPYYQIKERLRQQRAELILDVAEELFAKKGYHDTSMDEIAIHAGIAKGTLYQHFARKVDLACALFERSITLFEQAVERISVSPLGTRARLEAILSFIYQQRGSSHMQLIQLASTNGEIYRGLQEKKEMLYERLRRTKARIQVMFEEGKTEGLFDPTISTELMTRLFWHMLSLSRREPLGSLEQLSVEEGVAQISRLFFEGTMRRKP</sequence>
<dbReference type="SUPFAM" id="SSF46689">
    <property type="entry name" value="Homeodomain-like"/>
    <property type="match status" value="1"/>
</dbReference>
<dbReference type="EMBL" id="BNJG01000004">
    <property type="protein sequence ID" value="GHO60035.1"/>
    <property type="molecule type" value="Genomic_DNA"/>
</dbReference>
<evidence type="ECO:0000256" key="3">
    <source>
        <dbReference type="ARBA" id="ARBA00023163"/>
    </source>
</evidence>
<proteinExistence type="predicted"/>
<dbReference type="InterPro" id="IPR009057">
    <property type="entry name" value="Homeodomain-like_sf"/>
</dbReference>
<keyword evidence="2 4" id="KW-0238">DNA-binding</keyword>
<feature type="domain" description="HTH tetR-type" evidence="5">
    <location>
        <begin position="13"/>
        <end position="73"/>
    </location>
</feature>
<protein>
    <recommendedName>
        <fullName evidence="5">HTH tetR-type domain-containing protein</fullName>
    </recommendedName>
</protein>
<dbReference type="PROSITE" id="PS50977">
    <property type="entry name" value="HTH_TETR_2"/>
    <property type="match status" value="1"/>
</dbReference>
<evidence type="ECO:0000259" key="5">
    <source>
        <dbReference type="PROSITE" id="PS50977"/>
    </source>
</evidence>
<dbReference type="PRINTS" id="PR00455">
    <property type="entry name" value="HTHTETR"/>
</dbReference>
<dbReference type="PANTHER" id="PTHR30055:SF234">
    <property type="entry name" value="HTH-TYPE TRANSCRIPTIONAL REGULATOR BETI"/>
    <property type="match status" value="1"/>
</dbReference>
<dbReference type="Gene3D" id="1.10.10.60">
    <property type="entry name" value="Homeodomain-like"/>
    <property type="match status" value="1"/>
</dbReference>
<keyword evidence="3" id="KW-0804">Transcription</keyword>
<dbReference type="Proteomes" id="UP000654345">
    <property type="component" value="Unassembled WGS sequence"/>
</dbReference>
<reference evidence="6 7" key="1">
    <citation type="journal article" date="2021" name="Int. J. Syst. Evol. Microbiol.">
        <title>Reticulibacter mediterranei gen. nov., sp. nov., within the new family Reticulibacteraceae fam. nov., and Ktedonospora formicarum gen. nov., sp. nov., Ktedonobacter robiniae sp. nov., Dictyobacter formicarum sp. nov. and Dictyobacter arantiisoli sp. nov., belonging to the class Ktedonobacteria.</title>
        <authorList>
            <person name="Yabe S."/>
            <person name="Zheng Y."/>
            <person name="Wang C.M."/>
            <person name="Sakai Y."/>
            <person name="Abe K."/>
            <person name="Yokota A."/>
            <person name="Donadio S."/>
            <person name="Cavaletti L."/>
            <person name="Monciardini P."/>
        </authorList>
    </citation>
    <scope>NUCLEOTIDE SEQUENCE [LARGE SCALE GENOMIC DNA]</scope>
    <source>
        <strain evidence="6 7">SOSP1-30</strain>
    </source>
</reference>
<dbReference type="PANTHER" id="PTHR30055">
    <property type="entry name" value="HTH-TYPE TRANSCRIPTIONAL REGULATOR RUTR"/>
    <property type="match status" value="1"/>
</dbReference>
<keyword evidence="7" id="KW-1185">Reference proteome</keyword>